<dbReference type="EMBL" id="HE796683">
    <property type="protein sequence ID" value="CCH01937.1"/>
    <property type="molecule type" value="Genomic_DNA"/>
</dbReference>
<dbReference type="AlphaFoldDB" id="I0KCT4"/>
<sequence>MLTAPTPENTGKIQHGKRWMPIMYVTYFGILQAIAQQHGYALAVHGSVVRDFDLVMVPFAPKVSPHDFVLEDIRQAIGNTGPTSEVFDQVGQDCHGRTLYAIECGSGGYFDICFTPTVEQVLALIETDARRAKEIQHILKQTSSDEPIQPQQVVADDDPVKQASYHYKEYMRLMATLWEKPK</sequence>
<protein>
    <submittedName>
        <fullName evidence="1">Uncharacterized protein</fullName>
    </submittedName>
</protein>
<name>I0KCT4_9BACT</name>
<dbReference type="STRING" id="1166018.FAES_3931"/>
<dbReference type="OrthoDB" id="1494467at2"/>
<keyword evidence="2" id="KW-1185">Reference proteome</keyword>
<reference evidence="1 2" key="1">
    <citation type="journal article" date="2012" name="J. Bacteriol.">
        <title>Genome Sequence of Fibrella aestuarina BUZ 2T, a Filamentous Marine Bacterium.</title>
        <authorList>
            <person name="Filippini M."/>
            <person name="Qi W."/>
            <person name="Blom J."/>
            <person name="Goesmann A."/>
            <person name="Smits T.H."/>
            <person name="Bagheri H.C."/>
        </authorList>
    </citation>
    <scope>NUCLEOTIDE SEQUENCE [LARGE SCALE GENOMIC DNA]</scope>
    <source>
        <strain evidence="2">BUZ 2T</strain>
    </source>
</reference>
<dbReference type="HOGENOM" id="CLU_1479952_0_0_10"/>
<dbReference type="Proteomes" id="UP000011058">
    <property type="component" value="Chromosome"/>
</dbReference>
<dbReference type="eggNOG" id="ENOG50340RM">
    <property type="taxonomic scope" value="Bacteria"/>
</dbReference>
<gene>
    <name evidence="1" type="ORF">FAES_3931</name>
</gene>
<organism evidence="1 2">
    <name type="scientific">Fibrella aestuarina BUZ 2</name>
    <dbReference type="NCBI Taxonomy" id="1166018"/>
    <lineage>
        <taxon>Bacteria</taxon>
        <taxon>Pseudomonadati</taxon>
        <taxon>Bacteroidota</taxon>
        <taxon>Cytophagia</taxon>
        <taxon>Cytophagales</taxon>
        <taxon>Spirosomataceae</taxon>
        <taxon>Fibrella</taxon>
    </lineage>
</organism>
<evidence type="ECO:0000313" key="1">
    <source>
        <dbReference type="EMBL" id="CCH01937.1"/>
    </source>
</evidence>
<proteinExistence type="predicted"/>
<evidence type="ECO:0000313" key="2">
    <source>
        <dbReference type="Proteomes" id="UP000011058"/>
    </source>
</evidence>
<dbReference type="KEGG" id="fae:FAES_3931"/>
<accession>I0KCT4</accession>
<dbReference type="RefSeq" id="WP_015333036.1">
    <property type="nucleotide sequence ID" value="NC_020054.1"/>
</dbReference>